<dbReference type="OMA" id="KMSVWVI"/>
<feature type="transmembrane region" description="Helical" evidence="6">
    <location>
        <begin position="183"/>
        <end position="203"/>
    </location>
</feature>
<feature type="transmembrane region" description="Helical" evidence="6">
    <location>
        <begin position="307"/>
        <end position="326"/>
    </location>
</feature>
<dbReference type="AlphaFoldDB" id="A0A5P1EMN8"/>
<name>A0A5P1EMN8_ASPOF</name>
<feature type="domain" description="EamA" evidence="7">
    <location>
        <begin position="14"/>
        <end position="153"/>
    </location>
</feature>
<dbReference type="Gramene" id="ONK67262">
    <property type="protein sequence ID" value="ONK67262"/>
    <property type="gene ID" value="A4U43_C06F18310"/>
</dbReference>
<dbReference type="GO" id="GO:0016020">
    <property type="term" value="C:membrane"/>
    <property type="evidence" value="ECO:0007669"/>
    <property type="project" value="UniProtKB-SubCell"/>
</dbReference>
<feature type="transmembrane region" description="Helical" evidence="6">
    <location>
        <begin position="215"/>
        <end position="236"/>
    </location>
</feature>
<dbReference type="Pfam" id="PF00892">
    <property type="entry name" value="EamA"/>
    <property type="match status" value="2"/>
</dbReference>
<keyword evidence="4 6" id="KW-1133">Transmembrane helix</keyword>
<dbReference type="Proteomes" id="UP000243459">
    <property type="component" value="Chromosome 6"/>
</dbReference>
<gene>
    <name evidence="8" type="ORF">A4U43_C06F18310</name>
</gene>
<evidence type="ECO:0000259" key="7">
    <source>
        <dbReference type="Pfam" id="PF00892"/>
    </source>
</evidence>
<comment type="similarity">
    <text evidence="2 6">Belongs to the drug/metabolite transporter (DMT) superfamily. Plant drug/metabolite exporter (P-DME) (TC 2.A.7.4) family.</text>
</comment>
<dbReference type="SUPFAM" id="SSF103481">
    <property type="entry name" value="Multidrug resistance efflux transporter EmrE"/>
    <property type="match status" value="2"/>
</dbReference>
<dbReference type="InterPro" id="IPR037185">
    <property type="entry name" value="EmrE-like"/>
</dbReference>
<accession>A0A5P1EMN8</accession>
<comment type="subcellular location">
    <subcellularLocation>
        <location evidence="1 6">Membrane</location>
        <topology evidence="1 6">Multi-pass membrane protein</topology>
    </subcellularLocation>
</comment>
<proteinExistence type="inferred from homology"/>
<evidence type="ECO:0000256" key="6">
    <source>
        <dbReference type="RuleBase" id="RU363077"/>
    </source>
</evidence>
<evidence type="ECO:0000256" key="1">
    <source>
        <dbReference type="ARBA" id="ARBA00004141"/>
    </source>
</evidence>
<reference evidence="9" key="1">
    <citation type="journal article" date="2017" name="Nat. Commun.">
        <title>The asparagus genome sheds light on the origin and evolution of a young Y chromosome.</title>
        <authorList>
            <person name="Harkess A."/>
            <person name="Zhou J."/>
            <person name="Xu C."/>
            <person name="Bowers J.E."/>
            <person name="Van der Hulst R."/>
            <person name="Ayyampalayam S."/>
            <person name="Mercati F."/>
            <person name="Riccardi P."/>
            <person name="McKain M.R."/>
            <person name="Kakrana A."/>
            <person name="Tang H."/>
            <person name="Ray J."/>
            <person name="Groenendijk J."/>
            <person name="Arikit S."/>
            <person name="Mathioni S.M."/>
            <person name="Nakano M."/>
            <person name="Shan H."/>
            <person name="Telgmann-Rauber A."/>
            <person name="Kanno A."/>
            <person name="Yue Z."/>
            <person name="Chen H."/>
            <person name="Li W."/>
            <person name="Chen Y."/>
            <person name="Xu X."/>
            <person name="Zhang Y."/>
            <person name="Luo S."/>
            <person name="Chen H."/>
            <person name="Gao J."/>
            <person name="Mao Z."/>
            <person name="Pires J.C."/>
            <person name="Luo M."/>
            <person name="Kudrna D."/>
            <person name="Wing R.A."/>
            <person name="Meyers B.C."/>
            <person name="Yi K."/>
            <person name="Kong H."/>
            <person name="Lavrijsen P."/>
            <person name="Sunseri F."/>
            <person name="Falavigna A."/>
            <person name="Ye Y."/>
            <person name="Leebens-Mack J.H."/>
            <person name="Chen G."/>
        </authorList>
    </citation>
    <scope>NUCLEOTIDE SEQUENCE [LARGE SCALE GENOMIC DNA]</scope>
    <source>
        <strain evidence="9">cv. DH0086</strain>
    </source>
</reference>
<evidence type="ECO:0000256" key="3">
    <source>
        <dbReference type="ARBA" id="ARBA00022692"/>
    </source>
</evidence>
<dbReference type="PANTHER" id="PTHR31218">
    <property type="entry name" value="WAT1-RELATED PROTEIN"/>
    <property type="match status" value="1"/>
</dbReference>
<organism evidence="8 9">
    <name type="scientific">Asparagus officinalis</name>
    <name type="common">Garden asparagus</name>
    <dbReference type="NCBI Taxonomy" id="4686"/>
    <lineage>
        <taxon>Eukaryota</taxon>
        <taxon>Viridiplantae</taxon>
        <taxon>Streptophyta</taxon>
        <taxon>Embryophyta</taxon>
        <taxon>Tracheophyta</taxon>
        <taxon>Spermatophyta</taxon>
        <taxon>Magnoliopsida</taxon>
        <taxon>Liliopsida</taxon>
        <taxon>Asparagales</taxon>
        <taxon>Asparagaceae</taxon>
        <taxon>Asparagoideae</taxon>
        <taxon>Asparagus</taxon>
    </lineage>
</organism>
<dbReference type="OrthoDB" id="1728340at2759"/>
<keyword evidence="3 6" id="KW-0812">Transmembrane</keyword>
<feature type="transmembrane region" description="Helical" evidence="6">
    <location>
        <begin position="281"/>
        <end position="301"/>
    </location>
</feature>
<evidence type="ECO:0000313" key="9">
    <source>
        <dbReference type="Proteomes" id="UP000243459"/>
    </source>
</evidence>
<evidence type="ECO:0000313" key="8">
    <source>
        <dbReference type="EMBL" id="ONK67262.1"/>
    </source>
</evidence>
<dbReference type="InterPro" id="IPR000620">
    <property type="entry name" value="EamA_dom"/>
</dbReference>
<feature type="transmembrane region" description="Helical" evidence="6">
    <location>
        <begin position="137"/>
        <end position="155"/>
    </location>
</feature>
<feature type="transmembrane region" description="Helical" evidence="6">
    <location>
        <begin position="12"/>
        <end position="34"/>
    </location>
</feature>
<evidence type="ECO:0000256" key="4">
    <source>
        <dbReference type="ARBA" id="ARBA00022989"/>
    </source>
</evidence>
<dbReference type="GO" id="GO:0022857">
    <property type="term" value="F:transmembrane transporter activity"/>
    <property type="evidence" value="ECO:0007669"/>
    <property type="project" value="InterPro"/>
</dbReference>
<dbReference type="EMBL" id="CM007386">
    <property type="protein sequence ID" value="ONK67262.1"/>
    <property type="molecule type" value="Genomic_DNA"/>
</dbReference>
<keyword evidence="9" id="KW-1185">Reference proteome</keyword>
<evidence type="ECO:0000256" key="2">
    <source>
        <dbReference type="ARBA" id="ARBA00007635"/>
    </source>
</evidence>
<protein>
    <recommendedName>
        <fullName evidence="6">WAT1-related protein</fullName>
    </recommendedName>
</protein>
<feature type="domain" description="EamA" evidence="7">
    <location>
        <begin position="185"/>
        <end position="323"/>
    </location>
</feature>
<feature type="transmembrane region" description="Helical" evidence="6">
    <location>
        <begin position="248"/>
        <end position="269"/>
    </location>
</feature>
<keyword evidence="5 6" id="KW-0472">Membrane</keyword>
<feature type="transmembrane region" description="Helical" evidence="6">
    <location>
        <begin position="104"/>
        <end position="125"/>
    </location>
</feature>
<evidence type="ECO:0000256" key="5">
    <source>
        <dbReference type="ARBA" id="ARBA00023136"/>
    </source>
</evidence>
<feature type="transmembrane region" description="Helical" evidence="6">
    <location>
        <begin position="40"/>
        <end position="62"/>
    </location>
</feature>
<dbReference type="InterPro" id="IPR030184">
    <property type="entry name" value="WAT1-related"/>
</dbReference>
<sequence length="366" mass="39744">MSVGGVMSKVKPYLLVIFLQIGFAGMYTIAVASLKRGMNHYVLVVYRNGIAAAVMAPFALWFERKTRPKMTLRVFLKIITLGLLEPVLDQNLSYMGQNNTSAGFGSTLFNTIPAITFVMAVIFRMEKVNLKHRRSQAKVIGTVVSVLGALLMIFYDGPVVEFFWSKGRTHHSTSGANNGGGNWVSGTIMLLASCVFWSGFYIVQANTLESYPAELSLTTLICFSGSVLSSAVTIIMEGWTAKPWSIGFDMRLITVIYSGVICSGVAYYVQGIVMKERGPVFVTSFNPLCMIVTTLLGSIILAEEITLGRILGAVVIVSGLYSLIWGKGNDHLTVPSDKSGKNNGSMDLPTTAAVTVSQSKLELQVK</sequence>